<gene>
    <name evidence="7" type="ORF">A966_07989</name>
</gene>
<keyword evidence="5 6" id="KW-0472">Membrane</keyword>
<feature type="transmembrane region" description="Helical" evidence="6">
    <location>
        <begin position="220"/>
        <end position="242"/>
    </location>
</feature>
<comment type="similarity">
    <text evidence="2">Belongs to the autoinducer-2 exporter (AI-2E) (TC 2.A.86) family.</text>
</comment>
<evidence type="ECO:0000256" key="6">
    <source>
        <dbReference type="SAM" id="Phobius"/>
    </source>
</evidence>
<evidence type="ECO:0000313" key="8">
    <source>
        <dbReference type="Proteomes" id="UP000011663"/>
    </source>
</evidence>
<feature type="transmembrane region" description="Helical" evidence="6">
    <location>
        <begin position="318"/>
        <end position="346"/>
    </location>
</feature>
<feature type="transmembrane region" description="Helical" evidence="6">
    <location>
        <begin position="282"/>
        <end position="298"/>
    </location>
</feature>
<reference evidence="7 8" key="1">
    <citation type="submission" date="2012-07" db="EMBL/GenBank/DDBJ databases">
        <title>Genome sequence of Brachyspira sp. 30446, isolated from a pig with mucohaemorrhagic colitis.</title>
        <authorList>
            <person name="Rubin J.E."/>
            <person name="Fernando C."/>
            <person name="Harding J.C.S."/>
            <person name="Hill J.E."/>
        </authorList>
    </citation>
    <scope>NUCLEOTIDE SEQUENCE [LARGE SCALE GENOMIC DNA]</scope>
    <source>
        <strain evidence="7 8">30446</strain>
    </source>
</reference>
<dbReference type="AlphaFoldDB" id="A0A2U4FP97"/>
<dbReference type="Pfam" id="PF01594">
    <property type="entry name" value="AI-2E_transport"/>
    <property type="match status" value="1"/>
</dbReference>
<dbReference type="InterPro" id="IPR002549">
    <property type="entry name" value="AI-2E-like"/>
</dbReference>
<feature type="transmembrane region" description="Helical" evidence="6">
    <location>
        <begin position="7"/>
        <end position="23"/>
    </location>
</feature>
<protein>
    <recommendedName>
        <fullName evidence="9">Permease</fullName>
    </recommendedName>
</protein>
<dbReference type="GO" id="GO:0016020">
    <property type="term" value="C:membrane"/>
    <property type="evidence" value="ECO:0007669"/>
    <property type="project" value="UniProtKB-SubCell"/>
</dbReference>
<dbReference type="OrthoDB" id="343317at2"/>
<evidence type="ECO:0000256" key="1">
    <source>
        <dbReference type="ARBA" id="ARBA00004141"/>
    </source>
</evidence>
<accession>A0A2U4FP97</accession>
<organism evidence="7 8">
    <name type="scientific">Brachyspira hampsonii 30446</name>
    <dbReference type="NCBI Taxonomy" id="1289135"/>
    <lineage>
        <taxon>Bacteria</taxon>
        <taxon>Pseudomonadati</taxon>
        <taxon>Spirochaetota</taxon>
        <taxon>Spirochaetia</taxon>
        <taxon>Brachyspirales</taxon>
        <taxon>Brachyspiraceae</taxon>
        <taxon>Brachyspira</taxon>
    </lineage>
</organism>
<evidence type="ECO:0000256" key="5">
    <source>
        <dbReference type="ARBA" id="ARBA00023136"/>
    </source>
</evidence>
<evidence type="ECO:0000256" key="4">
    <source>
        <dbReference type="ARBA" id="ARBA00022989"/>
    </source>
</evidence>
<comment type="caution">
    <text evidence="7">The sequence shown here is derived from an EMBL/GenBank/DDBJ whole genome shotgun (WGS) entry which is preliminary data.</text>
</comment>
<dbReference type="GeneID" id="66488014"/>
<feature type="transmembrane region" description="Helical" evidence="6">
    <location>
        <begin position="248"/>
        <end position="270"/>
    </location>
</feature>
<feature type="transmembrane region" description="Helical" evidence="6">
    <location>
        <begin position="167"/>
        <end position="186"/>
    </location>
</feature>
<dbReference type="PANTHER" id="PTHR21716">
    <property type="entry name" value="TRANSMEMBRANE PROTEIN"/>
    <property type="match status" value="1"/>
</dbReference>
<evidence type="ECO:0000313" key="7">
    <source>
        <dbReference type="EMBL" id="EKV56963.1"/>
    </source>
</evidence>
<keyword evidence="3 6" id="KW-0812">Transmembrane</keyword>
<comment type="subcellular location">
    <subcellularLocation>
        <location evidence="1">Membrane</location>
        <topology evidence="1">Multi-pass membrane protein</topology>
    </subcellularLocation>
</comment>
<proteinExistence type="inferred from homology"/>
<feature type="transmembrane region" description="Helical" evidence="6">
    <location>
        <begin position="69"/>
        <end position="93"/>
    </location>
</feature>
<dbReference type="PANTHER" id="PTHR21716:SF4">
    <property type="entry name" value="TRANSMEMBRANE PROTEIN 245"/>
    <property type="match status" value="1"/>
</dbReference>
<dbReference type="STRING" id="1289135.A966_07989"/>
<dbReference type="EMBL" id="ALNZ01000026">
    <property type="protein sequence ID" value="EKV56963.1"/>
    <property type="molecule type" value="Genomic_DNA"/>
</dbReference>
<evidence type="ECO:0000256" key="3">
    <source>
        <dbReference type="ARBA" id="ARBA00022692"/>
    </source>
</evidence>
<name>A0A2U4FP97_9SPIR</name>
<dbReference type="RefSeq" id="WP_008724197.1">
    <property type="nucleotide sequence ID" value="NZ_JH994111.1"/>
</dbReference>
<dbReference type="Proteomes" id="UP000011663">
    <property type="component" value="Unassembled WGS sequence"/>
</dbReference>
<keyword evidence="4 6" id="KW-1133">Transmembrane helix</keyword>
<sequence>MNKNNIGYIFFIVFIFLSIFIMYKLLRPFGMIIFFAVVFYVILNPLFIRAMGKSYKKTDKISMIKKNTLALLFSLISLIIFLVPTSILAYTIIVQLIDISNIGIRYFINLDVNEVINNSSINNFLKSLPIDVSMETILKRIQDSSLSNLTFISSYLTQNVAGLLKSTGGFVSSFIFMMFSLFFFFVDGEYLIDQVRTLIPIERKYIDRLIKQVSEGIKGIVFGNLFTGIFQGFCAFIVYTVFGVTNSFTFAFLTIIASFMPIIGTTIIWIPLGVLFAIDGEIIKAIIFIVCSWIFITIPDNFVRPLLLGNRIELHPLFIFFAILGGVLFFGLSGIILGPLSFILFFEIMKIYNEERLLEEKKERIAKRRRLS</sequence>
<evidence type="ECO:0008006" key="9">
    <source>
        <dbReference type="Google" id="ProtNLM"/>
    </source>
</evidence>
<evidence type="ECO:0000256" key="2">
    <source>
        <dbReference type="ARBA" id="ARBA00009773"/>
    </source>
</evidence>
<feature type="transmembrane region" description="Helical" evidence="6">
    <location>
        <begin position="29"/>
        <end position="48"/>
    </location>
</feature>